<feature type="transmembrane region" description="Helical" evidence="7">
    <location>
        <begin position="108"/>
        <end position="131"/>
    </location>
</feature>
<comment type="subcellular location">
    <subcellularLocation>
        <location evidence="1">Membrane</location>
        <topology evidence="1">Multi-pass membrane protein</topology>
    </subcellularLocation>
</comment>
<dbReference type="InterPro" id="IPR049326">
    <property type="entry name" value="Rhodopsin_dom_fungi"/>
</dbReference>
<keyword evidence="2 7" id="KW-0812">Transmembrane</keyword>
<feature type="compositionally biased region" description="Low complexity" evidence="6">
    <location>
        <begin position="329"/>
        <end position="344"/>
    </location>
</feature>
<keyword evidence="3 7" id="KW-1133">Transmembrane helix</keyword>
<evidence type="ECO:0000313" key="9">
    <source>
        <dbReference type="EMBL" id="OAL68938.1"/>
    </source>
</evidence>
<evidence type="ECO:0000259" key="8">
    <source>
        <dbReference type="Pfam" id="PF20684"/>
    </source>
</evidence>
<evidence type="ECO:0000256" key="6">
    <source>
        <dbReference type="SAM" id="MobiDB-lite"/>
    </source>
</evidence>
<feature type="domain" description="Rhodopsin" evidence="8">
    <location>
        <begin position="41"/>
        <end position="282"/>
    </location>
</feature>
<evidence type="ECO:0000256" key="1">
    <source>
        <dbReference type="ARBA" id="ARBA00004141"/>
    </source>
</evidence>
<name>A0A178F9V9_TRIVO</name>
<feature type="transmembrane region" description="Helical" evidence="7">
    <location>
        <begin position="225"/>
        <end position="253"/>
    </location>
</feature>
<dbReference type="EMBL" id="LHPN01000020">
    <property type="protein sequence ID" value="OAL68938.1"/>
    <property type="molecule type" value="Genomic_DNA"/>
</dbReference>
<dbReference type="OrthoDB" id="3903189at2759"/>
<dbReference type="Pfam" id="PF20684">
    <property type="entry name" value="Fung_rhodopsin"/>
    <property type="match status" value="1"/>
</dbReference>
<dbReference type="PANTHER" id="PTHR33048:SF149">
    <property type="entry name" value="UBID FAMILY DECARBOXYLASE"/>
    <property type="match status" value="1"/>
</dbReference>
<comment type="similarity">
    <text evidence="5">Belongs to the SAT4 family.</text>
</comment>
<proteinExistence type="inferred from homology"/>
<keyword evidence="4 7" id="KW-0472">Membrane</keyword>
<feature type="transmembrane region" description="Helical" evidence="7">
    <location>
        <begin position="58"/>
        <end position="80"/>
    </location>
</feature>
<accession>A0A178F9V9</accession>
<feature type="transmembrane region" description="Helical" evidence="7">
    <location>
        <begin position="187"/>
        <end position="213"/>
    </location>
</feature>
<feature type="transmembrane region" description="Helical" evidence="7">
    <location>
        <begin position="143"/>
        <end position="164"/>
    </location>
</feature>
<evidence type="ECO:0000313" key="10">
    <source>
        <dbReference type="Proteomes" id="UP000243519"/>
    </source>
</evidence>
<gene>
    <name evidence="9" type="ORF">A7D00_7194</name>
</gene>
<protein>
    <recommendedName>
        <fullName evidence="8">Rhodopsin domain-containing protein</fullName>
    </recommendedName>
</protein>
<dbReference type="PANTHER" id="PTHR33048">
    <property type="entry name" value="PTH11-LIKE INTEGRAL MEMBRANE PROTEIN (AFU_ORTHOLOGUE AFUA_5G11245)"/>
    <property type="match status" value="1"/>
</dbReference>
<feature type="transmembrane region" description="Helical" evidence="7">
    <location>
        <begin position="265"/>
        <end position="285"/>
    </location>
</feature>
<evidence type="ECO:0000256" key="5">
    <source>
        <dbReference type="ARBA" id="ARBA00038359"/>
    </source>
</evidence>
<dbReference type="AlphaFoldDB" id="A0A178F9V9"/>
<dbReference type="GO" id="GO:0016020">
    <property type="term" value="C:membrane"/>
    <property type="evidence" value="ECO:0007669"/>
    <property type="project" value="UniProtKB-SubCell"/>
</dbReference>
<evidence type="ECO:0000256" key="2">
    <source>
        <dbReference type="ARBA" id="ARBA00022692"/>
    </source>
</evidence>
<keyword evidence="10" id="KW-1185">Reference proteome</keyword>
<feature type="transmembrane region" description="Helical" evidence="7">
    <location>
        <begin position="27"/>
        <end position="46"/>
    </location>
</feature>
<evidence type="ECO:0000256" key="7">
    <source>
        <dbReference type="SAM" id="Phobius"/>
    </source>
</evidence>
<dbReference type="InterPro" id="IPR052337">
    <property type="entry name" value="SAT4-like"/>
</dbReference>
<evidence type="ECO:0000256" key="4">
    <source>
        <dbReference type="ARBA" id="ARBA00023136"/>
    </source>
</evidence>
<comment type="caution">
    <text evidence="9">The sequence shown here is derived from an EMBL/GenBank/DDBJ whole genome shotgun (WGS) entry which is preliminary data.</text>
</comment>
<sequence>MTGQGFTPEAGLDTSSAYARDFQRESWTLYGVGIAVIFLRSLARIRRMGVRNLQLDDYLILCVVVFFTLLCVALNEIILAGGSNLVTAADIAHLTPESRKRRTRGAKWVFVAEHAMILTTWTLKACMIVLYRRIMEGLSQERLVLYLTVWLGLGFVGTELALFLTCRPLHLYWAIPPPVDQPQCSSYQVYGIVQGIFAISSDVLMLAIAIPLFMTLRLPRKQKMILLFVFGMGIFVVIAAVLTKVYCLVPWLISYVYMNWYLREATVGILVTCLPMTWSLLRDFFPMLARWMSSIVSSGSRGPSHSHPRGHPHSQTQLHAQTPSPSQPPSQSLSQSSSSSWWPPFCRHQDAREGDNSLGLDLERWESGLPRLPTIDKP</sequence>
<evidence type="ECO:0000256" key="3">
    <source>
        <dbReference type="ARBA" id="ARBA00022989"/>
    </source>
</evidence>
<feature type="region of interest" description="Disordered" evidence="6">
    <location>
        <begin position="299"/>
        <end position="363"/>
    </location>
</feature>
<reference evidence="9 10" key="1">
    <citation type="submission" date="2016-05" db="EMBL/GenBank/DDBJ databases">
        <title>Genome sequencing of Trichophyton violaceum CMCC(F)T3l isolated from hair.</title>
        <authorList>
            <person name="Zhan P."/>
            <person name="Tao Y."/>
            <person name="Liu W."/>
        </authorList>
    </citation>
    <scope>NUCLEOTIDE SEQUENCE [LARGE SCALE GENOMIC DNA]</scope>
    <source>
        <strain evidence="10">CMCC(F)T3l</strain>
    </source>
</reference>
<feature type="compositionally biased region" description="Basic and acidic residues" evidence="6">
    <location>
        <begin position="347"/>
        <end position="363"/>
    </location>
</feature>
<dbReference type="Proteomes" id="UP000243519">
    <property type="component" value="Unassembled WGS sequence"/>
</dbReference>
<organism evidence="9 10">
    <name type="scientific">Trichophyton violaceum</name>
    <dbReference type="NCBI Taxonomy" id="34388"/>
    <lineage>
        <taxon>Eukaryota</taxon>
        <taxon>Fungi</taxon>
        <taxon>Dikarya</taxon>
        <taxon>Ascomycota</taxon>
        <taxon>Pezizomycotina</taxon>
        <taxon>Eurotiomycetes</taxon>
        <taxon>Eurotiomycetidae</taxon>
        <taxon>Onygenales</taxon>
        <taxon>Arthrodermataceae</taxon>
        <taxon>Trichophyton</taxon>
    </lineage>
</organism>